<feature type="transmembrane region" description="Helical" evidence="6">
    <location>
        <begin position="156"/>
        <end position="177"/>
    </location>
</feature>
<dbReference type="GO" id="GO:0005886">
    <property type="term" value="C:plasma membrane"/>
    <property type="evidence" value="ECO:0007669"/>
    <property type="project" value="UniProtKB-SubCell"/>
</dbReference>
<feature type="transmembrane region" description="Helical" evidence="6">
    <location>
        <begin position="367"/>
        <end position="385"/>
    </location>
</feature>
<keyword evidence="5 6" id="KW-0472">Membrane</keyword>
<evidence type="ECO:0000313" key="8">
    <source>
        <dbReference type="EMBL" id="ATZ18793.1"/>
    </source>
</evidence>
<keyword evidence="8" id="KW-0067">ATP-binding</keyword>
<keyword evidence="9" id="KW-1185">Reference proteome</keyword>
<evidence type="ECO:0000256" key="5">
    <source>
        <dbReference type="ARBA" id="ARBA00023136"/>
    </source>
</evidence>
<dbReference type="GO" id="GO:0006508">
    <property type="term" value="P:proteolysis"/>
    <property type="evidence" value="ECO:0007669"/>
    <property type="project" value="InterPro"/>
</dbReference>
<evidence type="ECO:0000259" key="7">
    <source>
        <dbReference type="PROSITE" id="PS50990"/>
    </source>
</evidence>
<dbReference type="InterPro" id="IPR005074">
    <property type="entry name" value="Peptidase_C39"/>
</dbReference>
<comment type="subcellular location">
    <subcellularLocation>
        <location evidence="1">Cell membrane</location>
        <topology evidence="1">Multi-pass membrane protein</topology>
    </subcellularLocation>
</comment>
<dbReference type="KEGG" id="esx:ESOMN_v1c04110"/>
<keyword evidence="4 6" id="KW-1133">Transmembrane helix</keyword>
<evidence type="ECO:0000256" key="6">
    <source>
        <dbReference type="SAM" id="Phobius"/>
    </source>
</evidence>
<evidence type="ECO:0000313" key="9">
    <source>
        <dbReference type="Proteomes" id="UP000232230"/>
    </source>
</evidence>
<dbReference type="SUPFAM" id="SSF90123">
    <property type="entry name" value="ABC transporter transmembrane region"/>
    <property type="match status" value="1"/>
</dbReference>
<name>A0A2K8P1L2_9MOLU</name>
<feature type="domain" description="Peptidase C39" evidence="7">
    <location>
        <begin position="6"/>
        <end position="133"/>
    </location>
</feature>
<evidence type="ECO:0000256" key="2">
    <source>
        <dbReference type="ARBA" id="ARBA00005417"/>
    </source>
</evidence>
<reference evidence="8 9" key="1">
    <citation type="submission" date="2017-11" db="EMBL/GenBank/DDBJ databases">
        <title>Genome sequence of Entomoplasma somnilux PYAN-1 (ATCC 49194).</title>
        <authorList>
            <person name="Lo W.-S."/>
            <person name="Gasparich G.E."/>
            <person name="Kuo C.-H."/>
        </authorList>
    </citation>
    <scope>NUCLEOTIDE SEQUENCE [LARGE SCALE GENOMIC DNA]</scope>
    <source>
        <strain evidence="8 9">PYAN-1</strain>
    </source>
</reference>
<feature type="transmembrane region" description="Helical" evidence="6">
    <location>
        <begin position="262"/>
        <end position="288"/>
    </location>
</feature>
<protein>
    <submittedName>
        <fullName evidence="8">ABC transporter ATP-binding protein/permease</fullName>
    </submittedName>
</protein>
<dbReference type="SUPFAM" id="SSF52540">
    <property type="entry name" value="P-loop containing nucleoside triphosphate hydrolases"/>
    <property type="match status" value="1"/>
</dbReference>
<feature type="transmembrane region" description="Helical" evidence="6">
    <location>
        <begin position="294"/>
        <end position="314"/>
    </location>
</feature>
<proteinExistence type="inferred from homology"/>
<sequence length="636" mass="75229">MEFVKQDSNNDCGVACMAMIYNHFFKKSILTYEIKENLNLGDDVLSFFDLINIGSKYNLKASPFACETNMLSEQKNNLPIICQVQNEVGYVHFVIVIEMNENLFKIADPSKNKICKIPKQKFLDSYLGNILIFKKGKFVKNKLDFKFEFKIAFKHIWWIILLFSLTSAINTLLLYNSLFVKSFSNWFTDTSNIWNDILVFSLLSLLTSLLFFAKSILFKRFKVLILQDNLNLIKIYFKNMSNEEFCKISFHKKENHLQKSHIYTLSFIQLFYNFPNYLLFMIFLSFMIIEISVLIFLILITFIFLEVFLNFITLSIEQKNKYKQENKKQKSIKIIYDFLSLKNKETEKITKEIIYDLQENLKNSFEYFFSKISYFVVMLFSYYLIKTNQIDYSDVLFLTIISFSLNSNIKSFFKFSTNIILNKNGKKYLNIFLKTKSIEFTNLNEEINSIRIVNLTKNINEIDVLENYNLTIKKNTFIKNHGELLLKILGDKINFYTGKITFNNIDIKIISKESLSKRIKYFESYSEIDLNSNVLKHIVGETIDVNIFKEINCTNILKNNNINLFDKISSLDSNQKNLVNFLSLFFTKFETIFLNNPLPNFSFEFKEELYKKFLELNNKKAFIVLTDLNHDYSHLF</sequence>
<dbReference type="Gene3D" id="3.90.70.10">
    <property type="entry name" value="Cysteine proteinases"/>
    <property type="match status" value="1"/>
</dbReference>
<gene>
    <name evidence="8" type="ORF">ESOMN_v1c04110</name>
</gene>
<keyword evidence="3 6" id="KW-0812">Transmembrane</keyword>
<dbReference type="EMBL" id="CP024965">
    <property type="protein sequence ID" value="ATZ18793.1"/>
    <property type="molecule type" value="Genomic_DNA"/>
</dbReference>
<dbReference type="RefSeq" id="WP_024863316.1">
    <property type="nucleotide sequence ID" value="NZ_CP024965.1"/>
</dbReference>
<evidence type="ECO:0000256" key="4">
    <source>
        <dbReference type="ARBA" id="ARBA00022989"/>
    </source>
</evidence>
<dbReference type="GO" id="GO:0008233">
    <property type="term" value="F:peptidase activity"/>
    <property type="evidence" value="ECO:0007669"/>
    <property type="project" value="InterPro"/>
</dbReference>
<dbReference type="AlphaFoldDB" id="A0A2K8P1L2"/>
<comment type="similarity">
    <text evidence="2">Belongs to the ABC transporter superfamily.</text>
</comment>
<evidence type="ECO:0000256" key="3">
    <source>
        <dbReference type="ARBA" id="ARBA00022692"/>
    </source>
</evidence>
<dbReference type="Proteomes" id="UP000232230">
    <property type="component" value="Chromosome"/>
</dbReference>
<dbReference type="PROSITE" id="PS50990">
    <property type="entry name" value="PEPTIDASE_C39"/>
    <property type="match status" value="1"/>
</dbReference>
<dbReference type="InterPro" id="IPR027417">
    <property type="entry name" value="P-loop_NTPase"/>
</dbReference>
<feature type="transmembrane region" description="Helical" evidence="6">
    <location>
        <begin position="197"/>
        <end position="217"/>
    </location>
</feature>
<keyword evidence="8" id="KW-0547">Nucleotide-binding</keyword>
<dbReference type="InterPro" id="IPR036640">
    <property type="entry name" value="ABC1_TM_sf"/>
</dbReference>
<organism evidence="8 9">
    <name type="scientific">Williamsoniiplasma somnilux</name>
    <dbReference type="NCBI Taxonomy" id="215578"/>
    <lineage>
        <taxon>Bacteria</taxon>
        <taxon>Bacillati</taxon>
        <taxon>Mycoplasmatota</taxon>
        <taxon>Mollicutes</taxon>
        <taxon>Entomoplasmatales</taxon>
        <taxon>Williamsoniiplasma</taxon>
    </lineage>
</organism>
<dbReference type="GO" id="GO:0005524">
    <property type="term" value="F:ATP binding"/>
    <property type="evidence" value="ECO:0007669"/>
    <property type="project" value="UniProtKB-KW"/>
</dbReference>
<dbReference type="Pfam" id="PF03412">
    <property type="entry name" value="Peptidase_C39"/>
    <property type="match status" value="1"/>
</dbReference>
<accession>A0A2K8P1L2</accession>
<evidence type="ECO:0000256" key="1">
    <source>
        <dbReference type="ARBA" id="ARBA00004651"/>
    </source>
</evidence>